<evidence type="ECO:0000313" key="2">
    <source>
        <dbReference type="EMBL" id="MBW7454249.1"/>
    </source>
</evidence>
<reference evidence="2 3" key="1">
    <citation type="submission" date="2021-07" db="EMBL/GenBank/DDBJ databases">
        <title>Paenibacillus radiodurans sp. nov., isolated from the southeastern edge of Tengger Desert.</title>
        <authorList>
            <person name="Zhang G."/>
        </authorList>
    </citation>
    <scope>NUCLEOTIDE SEQUENCE [LARGE SCALE GENOMIC DNA]</scope>
    <source>
        <strain evidence="2 3">CCM 7311</strain>
    </source>
</reference>
<dbReference type="Proteomes" id="UP001519887">
    <property type="component" value="Unassembled WGS sequence"/>
</dbReference>
<dbReference type="Pfam" id="PF18451">
    <property type="entry name" value="CdiA_C"/>
    <property type="match status" value="1"/>
</dbReference>
<protein>
    <recommendedName>
        <fullName evidence="1">tRNA nuclease CdiA C-terminal domain-containing protein</fullName>
    </recommendedName>
</protein>
<name>A0ABS7C031_9BACL</name>
<proteinExistence type="predicted"/>
<gene>
    <name evidence="2" type="ORF">K0U00_09430</name>
</gene>
<evidence type="ECO:0000259" key="1">
    <source>
        <dbReference type="Pfam" id="PF18451"/>
    </source>
</evidence>
<dbReference type="InterPro" id="IPR040559">
    <property type="entry name" value="CdiA_C"/>
</dbReference>
<evidence type="ECO:0000313" key="3">
    <source>
        <dbReference type="Proteomes" id="UP001519887"/>
    </source>
</evidence>
<dbReference type="EMBL" id="JAHZIK010000174">
    <property type="protein sequence ID" value="MBW7454249.1"/>
    <property type="molecule type" value="Genomic_DNA"/>
</dbReference>
<sequence>MTAAEKTVIDNLLSQGKNVGVIPRSATSKTPDFLVNGIKTELKTLSNANVNIAITKIKDGFKQGAQTVIIDARGTTTTSEQVTEIMNRAAGTYKDKALPGKVEIWINQ</sequence>
<feature type="domain" description="tRNA nuclease CdiA C-terminal" evidence="1">
    <location>
        <begin position="29"/>
        <end position="97"/>
    </location>
</feature>
<keyword evidence="3" id="KW-1185">Reference proteome</keyword>
<organism evidence="2 3">
    <name type="scientific">Paenibacillus sepulcri</name>
    <dbReference type="NCBI Taxonomy" id="359917"/>
    <lineage>
        <taxon>Bacteria</taxon>
        <taxon>Bacillati</taxon>
        <taxon>Bacillota</taxon>
        <taxon>Bacilli</taxon>
        <taxon>Bacillales</taxon>
        <taxon>Paenibacillaceae</taxon>
        <taxon>Paenibacillus</taxon>
    </lineage>
</organism>
<accession>A0ABS7C031</accession>
<comment type="caution">
    <text evidence="2">The sequence shown here is derived from an EMBL/GenBank/DDBJ whole genome shotgun (WGS) entry which is preliminary data.</text>
</comment>
<dbReference type="Gene3D" id="3.40.1350.120">
    <property type="match status" value="1"/>
</dbReference>
<dbReference type="RefSeq" id="WP_210037917.1">
    <property type="nucleotide sequence ID" value="NZ_JBHLVU010000022.1"/>
</dbReference>